<dbReference type="AlphaFoldDB" id="A0A9X5RNN0"/>
<sequence>MKYSETIISKRLRILKMTGMFFMLVLIAWIGYTKLLYENGFLQEKKNSVEVMNTSITGEIEQLFHINLQGYRKTSLDAVIEASKTDPSELSLIELVNKSCSRDCIGEPVTYVNSNNGYIFYKESNGTNVAITVKKKDTWVIVKKSVQDGIQSPQKRVRIVLFFIINTLPLHAYNGISLLFYNDIFHTHTSVSLCNNTRENHCAYIYISQTLNHPKIYYNLENVHNDKYFS</sequence>
<evidence type="ECO:0000256" key="1">
    <source>
        <dbReference type="SAM" id="Phobius"/>
    </source>
</evidence>
<protein>
    <submittedName>
        <fullName evidence="2">Uncharacterized protein</fullName>
    </submittedName>
</protein>
<feature type="transmembrane region" description="Helical" evidence="1">
    <location>
        <begin position="12"/>
        <end position="32"/>
    </location>
</feature>
<keyword evidence="1" id="KW-0472">Membrane</keyword>
<evidence type="ECO:0000313" key="3">
    <source>
        <dbReference type="Proteomes" id="UP000175994"/>
    </source>
</evidence>
<proteinExistence type="predicted"/>
<keyword evidence="1" id="KW-1133">Transmembrane helix</keyword>
<dbReference type="Proteomes" id="UP000175994">
    <property type="component" value="Unassembled WGS sequence"/>
</dbReference>
<keyword evidence="1" id="KW-0812">Transmembrane</keyword>
<dbReference type="EMBL" id="LXLI01000026">
    <property type="protein sequence ID" value="OFC91695.1"/>
    <property type="molecule type" value="Genomic_DNA"/>
</dbReference>
<name>A0A9X5RNN0_BACTU</name>
<organism evidence="2 3">
    <name type="scientific">Bacillus thuringiensis</name>
    <dbReference type="NCBI Taxonomy" id="1428"/>
    <lineage>
        <taxon>Bacteria</taxon>
        <taxon>Bacillati</taxon>
        <taxon>Bacillota</taxon>
        <taxon>Bacilli</taxon>
        <taxon>Bacillales</taxon>
        <taxon>Bacillaceae</taxon>
        <taxon>Bacillus</taxon>
        <taxon>Bacillus cereus group</taxon>
    </lineage>
</organism>
<comment type="caution">
    <text evidence="2">The sequence shown here is derived from an EMBL/GenBank/DDBJ whole genome shotgun (WGS) entry which is preliminary data.</text>
</comment>
<reference evidence="2 3" key="1">
    <citation type="submission" date="2016-04" db="EMBL/GenBank/DDBJ databases">
        <title>Bacillus thuringiensis and Bacillus weihenstephanensis as novel biocontrol agents of wilt causing Verticillium species.</title>
        <authorList>
            <person name="Hollensteiner J."/>
            <person name="Wemheuer F."/>
            <person name="Harting R."/>
            <person name="Kolarzyk A."/>
            <person name="Diaz-Valerio S."/>
            <person name="Poehlein A."/>
            <person name="Brzuszkiewicz E."/>
            <person name="Nesemann K."/>
            <person name="Braus-Stromeyer S."/>
            <person name="Braus G."/>
            <person name="Daniel R."/>
            <person name="Liesegang H."/>
        </authorList>
    </citation>
    <scope>NUCLEOTIDE SEQUENCE [LARGE SCALE GENOMIC DNA]</scope>
    <source>
        <strain evidence="2 3">GOE4</strain>
    </source>
</reference>
<evidence type="ECO:0000313" key="2">
    <source>
        <dbReference type="EMBL" id="OFC91695.1"/>
    </source>
</evidence>
<accession>A0A9X5RNN0</accession>
<gene>
    <name evidence="2" type="ORF">BTGOE4_33930</name>
</gene>